<accession>A0A1T5AIV8</accession>
<name>A0A1T5AIV8_9FLAO</name>
<dbReference type="STRING" id="561365.SAMN05660866_01003"/>
<protein>
    <recommendedName>
        <fullName evidence="4">DUF2130 domain-containing protein</fullName>
    </recommendedName>
</protein>
<dbReference type="EMBL" id="FUYL01000002">
    <property type="protein sequence ID" value="SKB34941.1"/>
    <property type="molecule type" value="Genomic_DNA"/>
</dbReference>
<evidence type="ECO:0000313" key="3">
    <source>
        <dbReference type="Proteomes" id="UP000190339"/>
    </source>
</evidence>
<dbReference type="AlphaFoldDB" id="A0A1T5AIV8"/>
<proteinExistence type="predicted"/>
<feature type="coiled-coil region" evidence="1">
    <location>
        <begin position="74"/>
        <end position="211"/>
    </location>
</feature>
<dbReference type="Pfam" id="PF09903">
    <property type="entry name" value="DUF2130"/>
    <property type="match status" value="1"/>
</dbReference>
<sequence>MRMTNAERLHTYDLCLSNNLKNNSIMKNVSQIQCPECNHQFDIENALSHDIEDRFKKEYQEKLDEIKTSFTEKRKTIELEKIRLEKLAENQKEEVARLASKKVEEQLKLHLSKFEEENKIANEKNAETIRLQKEELLKARKEKLDFQEKLNKLKEREEQLELEVKEKMLKEKIKIKEEVQKAEQQKHYLEIKQRDELVNTLKSQMDDMKRKAEQGSMQSQGEILELEIERLLQESFPIDDIIEVKKGVNGADCMQIVKSQNGKQAGIIAFESKRTKTFSDQWISKLKGDMRLHKADEGVIVTEVMPKDMTSFGKRDGIWICKFEEVGALTHVLRHTMLRVNEIKISNEGKGEKMQVLYDYLISNEFKQQMEAIVNGYVNMRNQIDTEKRSMKRQWKEREKQLDMIIDGATDMYGSIKGIAGNAIQNISALELEPENQTLIA</sequence>
<keyword evidence="1" id="KW-0175">Coiled coil</keyword>
<keyword evidence="3" id="KW-1185">Reference proteome</keyword>
<gene>
    <name evidence="2" type="ORF">SAMN05660866_01003</name>
</gene>
<dbReference type="InterPro" id="IPR019219">
    <property type="entry name" value="DUF2130"/>
</dbReference>
<evidence type="ECO:0008006" key="4">
    <source>
        <dbReference type="Google" id="ProtNLM"/>
    </source>
</evidence>
<reference evidence="3" key="1">
    <citation type="submission" date="2017-02" db="EMBL/GenBank/DDBJ databases">
        <authorList>
            <person name="Varghese N."/>
            <person name="Submissions S."/>
        </authorList>
    </citation>
    <scope>NUCLEOTIDE SEQUENCE [LARGE SCALE GENOMIC DNA]</scope>
    <source>
        <strain evidence="3">DSM 23546</strain>
    </source>
</reference>
<dbReference type="Proteomes" id="UP000190339">
    <property type="component" value="Unassembled WGS sequence"/>
</dbReference>
<evidence type="ECO:0000256" key="1">
    <source>
        <dbReference type="SAM" id="Coils"/>
    </source>
</evidence>
<evidence type="ECO:0000313" key="2">
    <source>
        <dbReference type="EMBL" id="SKB34941.1"/>
    </source>
</evidence>
<organism evidence="2 3">
    <name type="scientific">Maribacter arcticus</name>
    <dbReference type="NCBI Taxonomy" id="561365"/>
    <lineage>
        <taxon>Bacteria</taxon>
        <taxon>Pseudomonadati</taxon>
        <taxon>Bacteroidota</taxon>
        <taxon>Flavobacteriia</taxon>
        <taxon>Flavobacteriales</taxon>
        <taxon>Flavobacteriaceae</taxon>
        <taxon>Maribacter</taxon>
    </lineage>
</organism>